<keyword evidence="1" id="KW-0479">Metal-binding</keyword>
<dbReference type="OrthoDB" id="5800423at2759"/>
<dbReference type="AlphaFoldDB" id="A0A6J8E3V8"/>
<name>A0A6J8E3V8_MYTCO</name>
<keyword evidence="1" id="KW-0862">Zinc</keyword>
<dbReference type="Gene3D" id="4.10.830.40">
    <property type="match status" value="1"/>
</dbReference>
<dbReference type="PROSITE" id="PS50119">
    <property type="entry name" value="ZF_BBOX"/>
    <property type="match status" value="2"/>
</dbReference>
<accession>A0A6J8E3V8</accession>
<dbReference type="GO" id="GO:0008270">
    <property type="term" value="F:zinc ion binding"/>
    <property type="evidence" value="ECO:0007669"/>
    <property type="project" value="UniProtKB-KW"/>
</dbReference>
<dbReference type="Proteomes" id="UP000507470">
    <property type="component" value="Unassembled WGS sequence"/>
</dbReference>
<organism evidence="3 4">
    <name type="scientific">Mytilus coruscus</name>
    <name type="common">Sea mussel</name>
    <dbReference type="NCBI Taxonomy" id="42192"/>
    <lineage>
        <taxon>Eukaryota</taxon>
        <taxon>Metazoa</taxon>
        <taxon>Spiralia</taxon>
        <taxon>Lophotrochozoa</taxon>
        <taxon>Mollusca</taxon>
        <taxon>Bivalvia</taxon>
        <taxon>Autobranchia</taxon>
        <taxon>Pteriomorphia</taxon>
        <taxon>Mytilida</taxon>
        <taxon>Mytiloidea</taxon>
        <taxon>Mytilidae</taxon>
        <taxon>Mytilinae</taxon>
        <taxon>Mytilus</taxon>
    </lineage>
</organism>
<evidence type="ECO:0000313" key="4">
    <source>
        <dbReference type="Proteomes" id="UP000507470"/>
    </source>
</evidence>
<dbReference type="Pfam" id="PF22586">
    <property type="entry name" value="ANCHR-like_BBOX"/>
    <property type="match status" value="1"/>
</dbReference>
<dbReference type="InterPro" id="IPR000315">
    <property type="entry name" value="Znf_B-box"/>
</dbReference>
<reference evidence="3 4" key="1">
    <citation type="submission" date="2020-06" db="EMBL/GenBank/DDBJ databases">
        <authorList>
            <person name="Li R."/>
            <person name="Bekaert M."/>
        </authorList>
    </citation>
    <scope>NUCLEOTIDE SEQUENCE [LARGE SCALE GENOMIC DNA]</scope>
    <source>
        <strain evidence="4">wild</strain>
    </source>
</reference>
<evidence type="ECO:0000259" key="2">
    <source>
        <dbReference type="PROSITE" id="PS50119"/>
    </source>
</evidence>
<dbReference type="Pfam" id="PF00643">
    <property type="entry name" value="zf-B_box"/>
    <property type="match status" value="1"/>
</dbReference>
<sequence length="167" mass="19525">MAFSTSTLKSQNISFCQFCEESSDIKWKCINCDLFLCQLCHSRIHSKSKSSTDHEVIELKDCGSEVEIENTRKVDLTRMTCAQYSDEKCLLHCKNCDRPVCSDCLTQDHQNHKYSKQNRVYKKKLKVIKDVKCKIESDIPFFKKQGENLQHILSEENKQFTENKDEN</sequence>
<evidence type="ECO:0000256" key="1">
    <source>
        <dbReference type="PROSITE-ProRule" id="PRU00024"/>
    </source>
</evidence>
<feature type="domain" description="B box-type" evidence="2">
    <location>
        <begin position="11"/>
        <end position="59"/>
    </location>
</feature>
<keyword evidence="1" id="KW-0863">Zinc-finger</keyword>
<dbReference type="EMBL" id="CACVKT020008376">
    <property type="protein sequence ID" value="CAC5415067.1"/>
    <property type="molecule type" value="Genomic_DNA"/>
</dbReference>
<gene>
    <name evidence="3" type="ORF">MCOR_47788</name>
</gene>
<keyword evidence="4" id="KW-1185">Reference proteome</keyword>
<feature type="domain" description="B box-type" evidence="2">
    <location>
        <begin position="76"/>
        <end position="117"/>
    </location>
</feature>
<proteinExistence type="predicted"/>
<protein>
    <submittedName>
        <fullName evidence="3">TRIM45</fullName>
    </submittedName>
</protein>
<evidence type="ECO:0000313" key="3">
    <source>
        <dbReference type="EMBL" id="CAC5415067.1"/>
    </source>
</evidence>
<dbReference type="CDD" id="cd19757">
    <property type="entry name" value="Bbox1"/>
    <property type="match status" value="1"/>
</dbReference>
<dbReference type="Gene3D" id="3.30.160.60">
    <property type="entry name" value="Classic Zinc Finger"/>
    <property type="match status" value="1"/>
</dbReference>
<dbReference type="SUPFAM" id="SSF57845">
    <property type="entry name" value="B-box zinc-binding domain"/>
    <property type="match status" value="1"/>
</dbReference>